<dbReference type="Pfam" id="PF12796">
    <property type="entry name" value="Ank_2"/>
    <property type="match status" value="1"/>
</dbReference>
<feature type="repeat" description="ANK" evidence="3">
    <location>
        <begin position="185"/>
        <end position="217"/>
    </location>
</feature>
<dbReference type="GO" id="GO:0051059">
    <property type="term" value="F:NF-kappaB binding"/>
    <property type="evidence" value="ECO:0007669"/>
    <property type="project" value="TreeGrafter"/>
</dbReference>
<accession>A0AA88GQB9</accession>
<sequence>MQDDKRIQDLTQRFQNINTSLEDLNREVKSLGKKEVSGESSSSTPSKQVDDHQPSEQDEEVLTPTTPIDENEERQLSPHEALCDAAYNGDLDVIRKVLSERENRYLVNEFLNFDEVLGEMTPFMYAAVKGQIEALTLFFELARPIVNLPDFEGDTPLILATNSKQYEVMKLLIEKGSNINHMDENGMSALHVAASNGDILAVKILLEKGADKNQATRGSTDTADMIAEMYGHSTVAQFIRDFTK</sequence>
<dbReference type="PANTHER" id="PTHR46680:SF3">
    <property type="entry name" value="NF-KAPPA-B INHIBITOR CACTUS"/>
    <property type="match status" value="1"/>
</dbReference>
<evidence type="ECO:0000313" key="5">
    <source>
        <dbReference type="EMBL" id="KAG2382228.1"/>
    </source>
</evidence>
<evidence type="ECO:0008006" key="7">
    <source>
        <dbReference type="Google" id="ProtNLM"/>
    </source>
</evidence>
<reference evidence="5 6" key="1">
    <citation type="journal article" date="2018" name="BMC Genomics">
        <title>The genome of Naegleria lovaniensis, the basis for a comparative approach to unravel pathogenicity factors of the human pathogenic amoeba N. fowleri.</title>
        <authorList>
            <person name="Liechti N."/>
            <person name="Schurch N."/>
            <person name="Bruggmann R."/>
            <person name="Wittwer M."/>
        </authorList>
    </citation>
    <scope>NUCLEOTIDE SEQUENCE [LARGE SCALE GENOMIC DNA]</scope>
    <source>
        <strain evidence="5 6">ATCC 30569</strain>
    </source>
</reference>
<evidence type="ECO:0000256" key="3">
    <source>
        <dbReference type="PROSITE-ProRule" id="PRU00023"/>
    </source>
</evidence>
<dbReference type="Pfam" id="PF00023">
    <property type="entry name" value="Ank"/>
    <property type="match status" value="1"/>
</dbReference>
<feature type="compositionally biased region" description="Low complexity" evidence="4">
    <location>
        <begin position="38"/>
        <end position="47"/>
    </location>
</feature>
<dbReference type="PANTHER" id="PTHR46680">
    <property type="entry name" value="NF-KAPPA-B INHIBITOR ALPHA"/>
    <property type="match status" value="1"/>
</dbReference>
<dbReference type="PROSITE" id="PS50297">
    <property type="entry name" value="ANK_REP_REGION"/>
    <property type="match status" value="2"/>
</dbReference>
<comment type="caution">
    <text evidence="5">The sequence shown here is derived from an EMBL/GenBank/DDBJ whole genome shotgun (WGS) entry which is preliminary data.</text>
</comment>
<evidence type="ECO:0000256" key="4">
    <source>
        <dbReference type="SAM" id="MobiDB-lite"/>
    </source>
</evidence>
<evidence type="ECO:0000256" key="2">
    <source>
        <dbReference type="ARBA" id="ARBA00023043"/>
    </source>
</evidence>
<keyword evidence="6" id="KW-1185">Reference proteome</keyword>
<feature type="repeat" description="ANK" evidence="3">
    <location>
        <begin position="152"/>
        <end position="184"/>
    </location>
</feature>
<dbReference type="GeneID" id="68097885"/>
<dbReference type="RefSeq" id="XP_044547907.1">
    <property type="nucleotide sequence ID" value="XM_044695180.1"/>
</dbReference>
<feature type="region of interest" description="Disordered" evidence="4">
    <location>
        <begin position="24"/>
        <end position="76"/>
    </location>
</feature>
<organism evidence="5 6">
    <name type="scientific">Naegleria lovaniensis</name>
    <name type="common">Amoeba</name>
    <dbReference type="NCBI Taxonomy" id="51637"/>
    <lineage>
        <taxon>Eukaryota</taxon>
        <taxon>Discoba</taxon>
        <taxon>Heterolobosea</taxon>
        <taxon>Tetramitia</taxon>
        <taxon>Eutetramitia</taxon>
        <taxon>Vahlkampfiidae</taxon>
        <taxon>Naegleria</taxon>
    </lineage>
</organism>
<gene>
    <name evidence="5" type="ORF">C9374_005430</name>
</gene>
<proteinExistence type="predicted"/>
<dbReference type="InterPro" id="IPR002110">
    <property type="entry name" value="Ankyrin_rpt"/>
</dbReference>
<dbReference type="Gene3D" id="1.25.40.20">
    <property type="entry name" value="Ankyrin repeat-containing domain"/>
    <property type="match status" value="1"/>
</dbReference>
<dbReference type="InterPro" id="IPR051070">
    <property type="entry name" value="NF-kappa-B_inhibitor"/>
</dbReference>
<dbReference type="InterPro" id="IPR036770">
    <property type="entry name" value="Ankyrin_rpt-contain_sf"/>
</dbReference>
<dbReference type="PROSITE" id="PS50088">
    <property type="entry name" value="ANK_REPEAT"/>
    <property type="match status" value="2"/>
</dbReference>
<evidence type="ECO:0000256" key="1">
    <source>
        <dbReference type="ARBA" id="ARBA00022737"/>
    </source>
</evidence>
<dbReference type="AlphaFoldDB" id="A0AA88GQB9"/>
<keyword evidence="1" id="KW-0677">Repeat</keyword>
<dbReference type="GO" id="GO:0005829">
    <property type="term" value="C:cytosol"/>
    <property type="evidence" value="ECO:0007669"/>
    <property type="project" value="TreeGrafter"/>
</dbReference>
<name>A0AA88GQB9_NAELO</name>
<dbReference type="Proteomes" id="UP000816034">
    <property type="component" value="Unassembled WGS sequence"/>
</dbReference>
<dbReference type="SUPFAM" id="SSF48403">
    <property type="entry name" value="Ankyrin repeat"/>
    <property type="match status" value="1"/>
</dbReference>
<keyword evidence="2 3" id="KW-0040">ANK repeat</keyword>
<dbReference type="GO" id="GO:0071356">
    <property type="term" value="P:cellular response to tumor necrosis factor"/>
    <property type="evidence" value="ECO:0007669"/>
    <property type="project" value="TreeGrafter"/>
</dbReference>
<feature type="compositionally biased region" description="Basic and acidic residues" evidence="4">
    <location>
        <begin position="24"/>
        <end position="37"/>
    </location>
</feature>
<dbReference type="SMART" id="SM00248">
    <property type="entry name" value="ANK"/>
    <property type="match status" value="4"/>
</dbReference>
<evidence type="ECO:0000313" key="6">
    <source>
        <dbReference type="Proteomes" id="UP000816034"/>
    </source>
</evidence>
<protein>
    <recommendedName>
        <fullName evidence="7">Ankyrin repeat domain-containing protein</fullName>
    </recommendedName>
</protein>
<dbReference type="EMBL" id="PYSW02000024">
    <property type="protein sequence ID" value="KAG2382228.1"/>
    <property type="molecule type" value="Genomic_DNA"/>
</dbReference>